<name>A0A0P4VNB2_9HEMI</name>
<reference key="1">
    <citation type="submission" date="2015-09" db="EMBL/GenBank/DDBJ databases">
        <title>A Deep insight into the sialome of Rhodnius neglectus, a vector of Chagas disease.</title>
        <authorList>
            <person name="Santiago P.B."/>
            <person name="Assumpcao T.C."/>
            <person name="Araujo C.N."/>
            <person name="Garcia I."/>
            <person name="Queiroz R.M."/>
            <person name="Raiol T."/>
            <person name="Ricart C.A."/>
            <person name="Neves D."/>
            <person name="Calvo E."/>
            <person name="Ribeiro J.M."/>
            <person name="Santana J.M."/>
        </authorList>
    </citation>
    <scope>NUCLEOTIDE SEQUENCE</scope>
    <source>
        <tissue>Salivary glands</tissue>
    </source>
</reference>
<keyword evidence="1" id="KW-0378">Hydrolase</keyword>
<keyword evidence="1" id="KW-0067">ATP-binding</keyword>
<dbReference type="GO" id="GO:0004386">
    <property type="term" value="F:helicase activity"/>
    <property type="evidence" value="ECO:0007669"/>
    <property type="project" value="UniProtKB-KW"/>
</dbReference>
<protein>
    <submittedName>
        <fullName evidence="1">Putative dead box atp-dependent rna helicase-like protein</fullName>
    </submittedName>
</protein>
<feature type="non-terminal residue" evidence="1">
    <location>
        <position position="104"/>
    </location>
</feature>
<sequence length="104" mass="12189">ELVRHYFSRVSFQGVNLVLSRNVKTTLKKNANFFSTETELLDIFDQTGPPKYDKVFTPEPKKIETVNASKLNKKQEKVVIKCKRTEFNHYKNQKYDKLKPIPLA</sequence>
<accession>A0A0P4VNB2</accession>
<evidence type="ECO:0000313" key="1">
    <source>
        <dbReference type="EMBL" id="JAI52549.1"/>
    </source>
</evidence>
<proteinExistence type="evidence at transcript level"/>
<feature type="non-terminal residue" evidence="1">
    <location>
        <position position="1"/>
    </location>
</feature>
<dbReference type="EMBL" id="GDKW01004046">
    <property type="protein sequence ID" value="JAI52549.1"/>
    <property type="molecule type" value="mRNA"/>
</dbReference>
<reference evidence="1" key="2">
    <citation type="journal article" date="2016" name="PLoS Negl. Trop. Dis.">
        <title>A Deep Insight into the Sialome of Rhodnius neglectus, a Vector of Chagas Disease.</title>
        <authorList>
            <person name="Santiago P.B."/>
            <person name="Assumpcao T.C."/>
            <person name="Araujo C.N."/>
            <person name="Bastos I.M."/>
            <person name="Neves D."/>
            <person name="Silva I.G."/>
            <person name="Charneau S."/>
            <person name="Queiroz R.M."/>
            <person name="Raiol T."/>
            <person name="Oliveira J.V."/>
            <person name="Sousa M.V."/>
            <person name="Calvo E."/>
            <person name="Ribeiro J.M."/>
            <person name="Santana J.M."/>
        </authorList>
    </citation>
    <scope>NUCLEOTIDE SEQUENCE</scope>
    <source>
        <tissue evidence="1">Salivary glands</tissue>
    </source>
</reference>
<dbReference type="AlphaFoldDB" id="A0A0P4VNB2"/>
<keyword evidence="1" id="KW-0547">Nucleotide-binding</keyword>
<keyword evidence="1" id="KW-0347">Helicase</keyword>
<organism evidence="1">
    <name type="scientific">Rhodnius neglectus</name>
    <dbReference type="NCBI Taxonomy" id="72488"/>
    <lineage>
        <taxon>Eukaryota</taxon>
        <taxon>Metazoa</taxon>
        <taxon>Ecdysozoa</taxon>
        <taxon>Arthropoda</taxon>
        <taxon>Hexapoda</taxon>
        <taxon>Insecta</taxon>
        <taxon>Pterygota</taxon>
        <taxon>Neoptera</taxon>
        <taxon>Paraneoptera</taxon>
        <taxon>Hemiptera</taxon>
        <taxon>Heteroptera</taxon>
        <taxon>Panheteroptera</taxon>
        <taxon>Cimicomorpha</taxon>
        <taxon>Reduviidae</taxon>
        <taxon>Triatominae</taxon>
        <taxon>Rhodnius</taxon>
    </lineage>
</organism>